<keyword evidence="5 6" id="KW-0472">Membrane</keyword>
<dbReference type="GO" id="GO:0005886">
    <property type="term" value="C:plasma membrane"/>
    <property type="evidence" value="ECO:0007669"/>
    <property type="project" value="UniProtKB-SubCell"/>
</dbReference>
<feature type="transmembrane region" description="Helical" evidence="6">
    <location>
        <begin position="113"/>
        <end position="133"/>
    </location>
</feature>
<dbReference type="PANTHER" id="PTHR30086:SF20">
    <property type="entry name" value="ARGININE EXPORTER PROTEIN ARGO-RELATED"/>
    <property type="match status" value="1"/>
</dbReference>
<evidence type="ECO:0000256" key="5">
    <source>
        <dbReference type="ARBA" id="ARBA00023136"/>
    </source>
</evidence>
<feature type="transmembrane region" description="Helical" evidence="6">
    <location>
        <begin position="43"/>
        <end position="61"/>
    </location>
</feature>
<dbReference type="OrthoDB" id="9812084at2"/>
<proteinExistence type="predicted"/>
<organism evidence="7 8">
    <name type="scientific">Flavimaricola marinus</name>
    <dbReference type="NCBI Taxonomy" id="1819565"/>
    <lineage>
        <taxon>Bacteria</taxon>
        <taxon>Pseudomonadati</taxon>
        <taxon>Pseudomonadota</taxon>
        <taxon>Alphaproteobacteria</taxon>
        <taxon>Rhodobacterales</taxon>
        <taxon>Paracoccaceae</taxon>
        <taxon>Flavimaricola</taxon>
    </lineage>
</organism>
<keyword evidence="8" id="KW-1185">Reference proteome</keyword>
<protein>
    <submittedName>
        <fullName evidence="7">Cysteine/O-acetylserine efflux protein</fullName>
    </submittedName>
</protein>
<dbReference type="RefSeq" id="WP_093993712.1">
    <property type="nucleotide sequence ID" value="NZ_FXZK01000010.1"/>
</dbReference>
<keyword evidence="4 6" id="KW-1133">Transmembrane helix</keyword>
<dbReference type="InterPro" id="IPR001123">
    <property type="entry name" value="LeuE-type"/>
</dbReference>
<evidence type="ECO:0000256" key="4">
    <source>
        <dbReference type="ARBA" id="ARBA00022989"/>
    </source>
</evidence>
<name>A0A238LIH7_9RHOB</name>
<dbReference type="Pfam" id="PF01810">
    <property type="entry name" value="LysE"/>
    <property type="match status" value="1"/>
</dbReference>
<dbReference type="PANTHER" id="PTHR30086">
    <property type="entry name" value="ARGININE EXPORTER PROTEIN ARGO"/>
    <property type="match status" value="1"/>
</dbReference>
<evidence type="ECO:0000313" key="7">
    <source>
        <dbReference type="EMBL" id="SMY09527.1"/>
    </source>
</evidence>
<dbReference type="GO" id="GO:0015171">
    <property type="term" value="F:amino acid transmembrane transporter activity"/>
    <property type="evidence" value="ECO:0007669"/>
    <property type="project" value="TreeGrafter"/>
</dbReference>
<evidence type="ECO:0000256" key="2">
    <source>
        <dbReference type="ARBA" id="ARBA00022475"/>
    </source>
</evidence>
<dbReference type="AlphaFoldDB" id="A0A238LIH7"/>
<evidence type="ECO:0000256" key="3">
    <source>
        <dbReference type="ARBA" id="ARBA00022692"/>
    </source>
</evidence>
<feature type="transmembrane region" description="Helical" evidence="6">
    <location>
        <begin position="139"/>
        <end position="161"/>
    </location>
</feature>
<evidence type="ECO:0000256" key="6">
    <source>
        <dbReference type="SAM" id="Phobius"/>
    </source>
</evidence>
<dbReference type="EMBL" id="FXZK01000010">
    <property type="protein sequence ID" value="SMY09527.1"/>
    <property type="molecule type" value="Genomic_DNA"/>
</dbReference>
<gene>
    <name evidence="7" type="primary">eamB_2</name>
    <name evidence="7" type="ORF">LOM8899_03694</name>
</gene>
<evidence type="ECO:0000256" key="1">
    <source>
        <dbReference type="ARBA" id="ARBA00004651"/>
    </source>
</evidence>
<reference evidence="7 8" key="1">
    <citation type="submission" date="2017-05" db="EMBL/GenBank/DDBJ databases">
        <authorList>
            <person name="Song R."/>
            <person name="Chenine A.L."/>
            <person name="Ruprecht R.M."/>
        </authorList>
    </citation>
    <scope>NUCLEOTIDE SEQUENCE [LARGE SCALE GENOMIC DNA]</scope>
    <source>
        <strain evidence="7 8">CECT 8899</strain>
    </source>
</reference>
<accession>A0A238LIH7</accession>
<dbReference type="Proteomes" id="UP000201613">
    <property type="component" value="Unassembled WGS sequence"/>
</dbReference>
<evidence type="ECO:0000313" key="8">
    <source>
        <dbReference type="Proteomes" id="UP000201613"/>
    </source>
</evidence>
<feature type="transmembrane region" description="Helical" evidence="6">
    <location>
        <begin position="173"/>
        <end position="194"/>
    </location>
</feature>
<comment type="subcellular location">
    <subcellularLocation>
        <location evidence="1">Cell membrane</location>
        <topology evidence="1">Multi-pass membrane protein</topology>
    </subcellularLocation>
</comment>
<sequence length="195" mass="20022">MPDLIPALLLFLLPLAYSPGPGNLFFAALGAQGGVRAAAGALLGYHLATWIVTLGIGFGLAELTGGNGRIGNALRYAGAGYVVWLGARLTRAGALGKGPGQVRTATVRDGAMLLLLNPKAYVIIGLMFSGFLANGAGEVVLIATIFTLNNLVAFLIWTLAGDGLTRAFRSDTAGARLNVGLGAMLIGVGIWMGWP</sequence>
<keyword evidence="3 6" id="KW-0812">Transmembrane</keyword>
<keyword evidence="2" id="KW-1003">Cell membrane</keyword>